<dbReference type="InterPro" id="IPR043770">
    <property type="entry name" value="DUF5716_C"/>
</dbReference>
<comment type="caution">
    <text evidence="2">The sequence shown here is derived from an EMBL/GenBank/DDBJ whole genome shotgun (WGS) entry which is preliminary data.</text>
</comment>
<evidence type="ECO:0000313" key="2">
    <source>
        <dbReference type="EMBL" id="EKC60313.1"/>
    </source>
</evidence>
<feature type="domain" description="DUF5716" evidence="1">
    <location>
        <begin position="1"/>
        <end position="84"/>
    </location>
</feature>
<dbReference type="AlphaFoldDB" id="K1SRV1"/>
<name>K1SRV1_9ZZZZ</name>
<protein>
    <recommendedName>
        <fullName evidence="1">DUF5716 domain-containing protein</fullName>
    </recommendedName>
</protein>
<evidence type="ECO:0000259" key="1">
    <source>
        <dbReference type="Pfam" id="PF18980"/>
    </source>
</evidence>
<sequence>MIFQPKELWQYESALFYCDEDRIKAYMLRRLRVDASHGMNSFVTVDEVANAQRKELEALYPIMNKEKSPDESFKSMIENVLRKKGYFFGIFNRRRI</sequence>
<accession>K1SRV1</accession>
<reference evidence="2" key="1">
    <citation type="journal article" date="2013" name="Environ. Microbiol.">
        <title>Microbiota from the distal guts of lean and obese adolescents exhibit partial functional redundancy besides clear differences in community structure.</title>
        <authorList>
            <person name="Ferrer M."/>
            <person name="Ruiz A."/>
            <person name="Lanza F."/>
            <person name="Haange S.B."/>
            <person name="Oberbach A."/>
            <person name="Till H."/>
            <person name="Bargiela R."/>
            <person name="Campoy C."/>
            <person name="Segura M.T."/>
            <person name="Richter M."/>
            <person name="von Bergen M."/>
            <person name="Seifert J."/>
            <person name="Suarez A."/>
        </authorList>
    </citation>
    <scope>NUCLEOTIDE SEQUENCE</scope>
</reference>
<organism evidence="2">
    <name type="scientific">human gut metagenome</name>
    <dbReference type="NCBI Taxonomy" id="408170"/>
    <lineage>
        <taxon>unclassified sequences</taxon>
        <taxon>metagenomes</taxon>
        <taxon>organismal metagenomes</taxon>
    </lineage>
</organism>
<dbReference type="Pfam" id="PF18980">
    <property type="entry name" value="DUF5716_C"/>
    <property type="match status" value="1"/>
</dbReference>
<dbReference type="EMBL" id="AJWY01008759">
    <property type="protein sequence ID" value="EKC60313.1"/>
    <property type="molecule type" value="Genomic_DNA"/>
</dbReference>
<gene>
    <name evidence="2" type="ORF">LEA_12928</name>
</gene>
<proteinExistence type="predicted"/>